<keyword evidence="6" id="KW-0410">Iron transport</keyword>
<dbReference type="GO" id="GO:0004322">
    <property type="term" value="F:ferroxidase activity"/>
    <property type="evidence" value="ECO:0007669"/>
    <property type="project" value="UniProtKB-EC"/>
</dbReference>
<dbReference type="PANTHER" id="PTHR16821:SF2">
    <property type="entry name" value="FRATAXIN, MITOCHONDRIAL"/>
    <property type="match status" value="1"/>
</dbReference>
<evidence type="ECO:0000256" key="4">
    <source>
        <dbReference type="ARBA" id="ARBA00022434"/>
    </source>
</evidence>
<evidence type="ECO:0000256" key="5">
    <source>
        <dbReference type="ARBA" id="ARBA00022448"/>
    </source>
</evidence>
<dbReference type="CDD" id="cd00503">
    <property type="entry name" value="Frataxin"/>
    <property type="match status" value="1"/>
</dbReference>
<reference evidence="13 14" key="1">
    <citation type="journal article" date="2011" name="Science">
        <title>Comparative functional genomics of the fission yeasts.</title>
        <authorList>
            <person name="Rhind N."/>
            <person name="Chen Z."/>
            <person name="Yassour M."/>
            <person name="Thompson D.A."/>
            <person name="Haas B.J."/>
            <person name="Habib N."/>
            <person name="Wapinski I."/>
            <person name="Roy S."/>
            <person name="Lin M.F."/>
            <person name="Heiman D.I."/>
            <person name="Young S.K."/>
            <person name="Furuya K."/>
            <person name="Guo Y."/>
            <person name="Pidoux A."/>
            <person name="Chen H.M."/>
            <person name="Robbertse B."/>
            <person name="Goldberg J.M."/>
            <person name="Aoki K."/>
            <person name="Bayne E.H."/>
            <person name="Berlin A.M."/>
            <person name="Desjardins C.A."/>
            <person name="Dobbs E."/>
            <person name="Dukaj L."/>
            <person name="Fan L."/>
            <person name="FitzGerald M.G."/>
            <person name="French C."/>
            <person name="Gujja S."/>
            <person name="Hansen K."/>
            <person name="Keifenheim D."/>
            <person name="Levin J.Z."/>
            <person name="Mosher R.A."/>
            <person name="Mueller C.A."/>
            <person name="Pfiffner J."/>
            <person name="Priest M."/>
            <person name="Russ C."/>
            <person name="Smialowska A."/>
            <person name="Swoboda P."/>
            <person name="Sykes S.M."/>
            <person name="Vaughn M."/>
            <person name="Vengrova S."/>
            <person name="Yoder R."/>
            <person name="Zeng Q."/>
            <person name="Allshire R."/>
            <person name="Baulcombe D."/>
            <person name="Birren B.W."/>
            <person name="Brown W."/>
            <person name="Ekwall K."/>
            <person name="Kellis M."/>
            <person name="Leatherwood J."/>
            <person name="Levin H."/>
            <person name="Margalit H."/>
            <person name="Martienssen R."/>
            <person name="Nieduszynski C.A."/>
            <person name="Spatafora J.W."/>
            <person name="Friedman N."/>
            <person name="Dalgaard J.Z."/>
            <person name="Baumann P."/>
            <person name="Niki H."/>
            <person name="Regev A."/>
            <person name="Nusbaum C."/>
        </authorList>
    </citation>
    <scope>NUCLEOTIDE SEQUENCE [LARGE SCALE GENOMIC DNA]</scope>
    <source>
        <strain evidence="14">yFS286</strain>
    </source>
</reference>
<keyword evidence="5" id="KW-0813">Transport</keyword>
<dbReference type="InterPro" id="IPR020895">
    <property type="entry name" value="Frataxin_CS"/>
</dbReference>
<dbReference type="PROSITE" id="PS01344">
    <property type="entry name" value="FRATAXIN_1"/>
    <property type="match status" value="1"/>
</dbReference>
<evidence type="ECO:0000256" key="2">
    <source>
        <dbReference type="ARBA" id="ARBA00008183"/>
    </source>
</evidence>
<dbReference type="OMA" id="YEVEYHS"/>
<keyword evidence="10" id="KW-0406">Ion transport</keyword>
<dbReference type="GO" id="GO:0005739">
    <property type="term" value="C:mitochondrion"/>
    <property type="evidence" value="ECO:0007669"/>
    <property type="project" value="UniProtKB-SubCell"/>
</dbReference>
<dbReference type="PROSITE" id="PS50810">
    <property type="entry name" value="FRATAXIN_2"/>
    <property type="match status" value="1"/>
</dbReference>
<dbReference type="VEuPathDB" id="FungiDB:SOCG_03860"/>
<dbReference type="GeneID" id="25032828"/>
<keyword evidence="11" id="KW-0496">Mitochondrion</keyword>
<dbReference type="GO" id="GO:0016226">
    <property type="term" value="P:iron-sulfur cluster assembly"/>
    <property type="evidence" value="ECO:0007669"/>
    <property type="project" value="InterPro"/>
</dbReference>
<name>S9RCT7_SCHOY</name>
<sequence length="159" mass="18226">MQYLRGILFRNISLASPRRFYSPSTGRNSCLRFLSTVNPTKPLSDLEYHRLADDTLEVFNNTFEDLLEESGRRDYDIEYSSGVLTLNLGDHGTYVINKQPPAHQVWLSSPVSGPKHYEWSSNNKTWKSTRDDSTISEILAKEIGDAFSKKIEFKDINDC</sequence>
<gene>
    <name evidence="13" type="ORF">SOCG_03860</name>
</gene>
<evidence type="ECO:0000313" key="13">
    <source>
        <dbReference type="EMBL" id="EPX71924.1"/>
    </source>
</evidence>
<dbReference type="GO" id="GO:0008199">
    <property type="term" value="F:ferric iron binding"/>
    <property type="evidence" value="ECO:0007669"/>
    <property type="project" value="InterPro"/>
</dbReference>
<dbReference type="NCBIfam" id="TIGR03421">
    <property type="entry name" value="FeS_CyaY"/>
    <property type="match status" value="1"/>
</dbReference>
<evidence type="ECO:0000256" key="8">
    <source>
        <dbReference type="ARBA" id="ARBA00023002"/>
    </source>
</evidence>
<dbReference type="GO" id="GO:0008198">
    <property type="term" value="F:ferrous iron binding"/>
    <property type="evidence" value="ECO:0007669"/>
    <property type="project" value="TreeGrafter"/>
</dbReference>
<protein>
    <recommendedName>
        <fullName evidence="3">ferroxidase</fullName>
        <ecNumber evidence="3">1.16.3.1</ecNumber>
    </recommendedName>
</protein>
<dbReference type="PRINTS" id="PR00904">
    <property type="entry name" value="FRATAXIN"/>
</dbReference>
<dbReference type="HOGENOM" id="CLU_080880_4_0_1"/>
<keyword evidence="9" id="KW-0408">Iron</keyword>
<dbReference type="Pfam" id="PF01491">
    <property type="entry name" value="Frataxin_Cyay"/>
    <property type="match status" value="1"/>
</dbReference>
<dbReference type="EMBL" id="KE503207">
    <property type="protein sequence ID" value="EPX71924.1"/>
    <property type="molecule type" value="Genomic_DNA"/>
</dbReference>
<dbReference type="SMART" id="SM01219">
    <property type="entry name" value="Frataxin_Cyay"/>
    <property type="match status" value="1"/>
</dbReference>
<dbReference type="GO" id="GO:0006879">
    <property type="term" value="P:intracellular iron ion homeostasis"/>
    <property type="evidence" value="ECO:0007669"/>
    <property type="project" value="UniProtKB-KW"/>
</dbReference>
<keyword evidence="14" id="KW-1185">Reference proteome</keyword>
<proteinExistence type="inferred from homology"/>
<comment type="catalytic activity">
    <reaction evidence="12">
        <text>4 Fe(2+) + O2 + 4 H(+) = 4 Fe(3+) + 2 H2O</text>
        <dbReference type="Rhea" id="RHEA:11148"/>
        <dbReference type="ChEBI" id="CHEBI:15377"/>
        <dbReference type="ChEBI" id="CHEBI:15378"/>
        <dbReference type="ChEBI" id="CHEBI:15379"/>
        <dbReference type="ChEBI" id="CHEBI:29033"/>
        <dbReference type="ChEBI" id="CHEBI:29034"/>
        <dbReference type="EC" id="1.16.3.1"/>
    </reaction>
</comment>
<dbReference type="GO" id="GO:0034986">
    <property type="term" value="F:iron chaperone activity"/>
    <property type="evidence" value="ECO:0007669"/>
    <property type="project" value="TreeGrafter"/>
</dbReference>
<evidence type="ECO:0000256" key="10">
    <source>
        <dbReference type="ARBA" id="ARBA00023065"/>
    </source>
</evidence>
<comment type="similarity">
    <text evidence="2">Belongs to the frataxin family.</text>
</comment>
<dbReference type="OrthoDB" id="1897642at2759"/>
<dbReference type="AlphaFoldDB" id="S9RCT7"/>
<dbReference type="SUPFAM" id="SSF55387">
    <property type="entry name" value="Frataxin/Nqo15-like"/>
    <property type="match status" value="1"/>
</dbReference>
<evidence type="ECO:0000256" key="3">
    <source>
        <dbReference type="ARBA" id="ARBA00013107"/>
    </source>
</evidence>
<evidence type="ECO:0000256" key="6">
    <source>
        <dbReference type="ARBA" id="ARBA00022496"/>
    </source>
</evidence>
<dbReference type="RefSeq" id="XP_013019224.1">
    <property type="nucleotide sequence ID" value="XM_013163770.1"/>
</dbReference>
<comment type="subcellular location">
    <subcellularLocation>
        <location evidence="1">Mitochondrion</location>
    </subcellularLocation>
</comment>
<dbReference type="GO" id="GO:0051537">
    <property type="term" value="F:2 iron, 2 sulfur cluster binding"/>
    <property type="evidence" value="ECO:0007669"/>
    <property type="project" value="TreeGrafter"/>
</dbReference>
<evidence type="ECO:0000256" key="9">
    <source>
        <dbReference type="ARBA" id="ARBA00023004"/>
    </source>
</evidence>
<evidence type="ECO:0000256" key="11">
    <source>
        <dbReference type="ARBA" id="ARBA00023128"/>
    </source>
</evidence>
<dbReference type="GO" id="GO:0006826">
    <property type="term" value="P:iron ion transport"/>
    <property type="evidence" value="ECO:0007669"/>
    <property type="project" value="UniProtKB-KW"/>
</dbReference>
<accession>S9RCT7</accession>
<dbReference type="Gene3D" id="3.30.920.10">
    <property type="entry name" value="Frataxin/CyaY"/>
    <property type="match status" value="1"/>
</dbReference>
<evidence type="ECO:0000256" key="1">
    <source>
        <dbReference type="ARBA" id="ARBA00004173"/>
    </source>
</evidence>
<evidence type="ECO:0000313" key="14">
    <source>
        <dbReference type="Proteomes" id="UP000016088"/>
    </source>
</evidence>
<keyword evidence="7" id="KW-0809">Transit peptide</keyword>
<organism evidence="13 14">
    <name type="scientific">Schizosaccharomyces octosporus (strain yFS286)</name>
    <name type="common">Fission yeast</name>
    <name type="synonym">Octosporomyces octosporus</name>
    <dbReference type="NCBI Taxonomy" id="483514"/>
    <lineage>
        <taxon>Eukaryota</taxon>
        <taxon>Fungi</taxon>
        <taxon>Dikarya</taxon>
        <taxon>Ascomycota</taxon>
        <taxon>Taphrinomycotina</taxon>
        <taxon>Schizosaccharomycetes</taxon>
        <taxon>Schizosaccharomycetales</taxon>
        <taxon>Schizosaccharomycetaceae</taxon>
        <taxon>Schizosaccharomyces</taxon>
    </lineage>
</organism>
<evidence type="ECO:0000256" key="7">
    <source>
        <dbReference type="ARBA" id="ARBA00022946"/>
    </source>
</evidence>
<dbReference type="Proteomes" id="UP000016088">
    <property type="component" value="Unassembled WGS sequence"/>
</dbReference>
<keyword evidence="4" id="KW-0409">Iron storage</keyword>
<dbReference type="InterPro" id="IPR036524">
    <property type="entry name" value="Frataxin/CyaY_sf"/>
</dbReference>
<dbReference type="InterPro" id="IPR002908">
    <property type="entry name" value="Frataxin/CyaY"/>
</dbReference>
<dbReference type="InterPro" id="IPR017789">
    <property type="entry name" value="Frataxin"/>
</dbReference>
<keyword evidence="8" id="KW-0560">Oxidoreductase</keyword>
<evidence type="ECO:0000256" key="12">
    <source>
        <dbReference type="ARBA" id="ARBA00047990"/>
    </source>
</evidence>
<dbReference type="PANTHER" id="PTHR16821">
    <property type="entry name" value="FRATAXIN"/>
    <property type="match status" value="1"/>
</dbReference>
<dbReference type="EC" id="1.16.3.1" evidence="3"/>
<dbReference type="eggNOG" id="KOG3413">
    <property type="taxonomic scope" value="Eukaryota"/>
</dbReference>
<dbReference type="NCBIfam" id="TIGR03422">
    <property type="entry name" value="mito_frataxin"/>
    <property type="match status" value="1"/>
</dbReference>